<feature type="signal peptide" evidence="1">
    <location>
        <begin position="1"/>
        <end position="21"/>
    </location>
</feature>
<accession>A0A0A9WWD1</accession>
<reference evidence="2" key="1">
    <citation type="journal article" date="2014" name="PLoS ONE">
        <title>Transcriptome-Based Identification of ABC Transporters in the Western Tarnished Plant Bug Lygus hesperus.</title>
        <authorList>
            <person name="Hull J.J."/>
            <person name="Chaney K."/>
            <person name="Geib S.M."/>
            <person name="Fabrick J.A."/>
            <person name="Brent C.S."/>
            <person name="Walsh D."/>
            <person name="Lavine L.C."/>
        </authorList>
    </citation>
    <scope>NUCLEOTIDE SEQUENCE</scope>
</reference>
<organism evidence="2">
    <name type="scientific">Lygus hesperus</name>
    <name type="common">Western plant bug</name>
    <dbReference type="NCBI Taxonomy" id="30085"/>
    <lineage>
        <taxon>Eukaryota</taxon>
        <taxon>Metazoa</taxon>
        <taxon>Ecdysozoa</taxon>
        <taxon>Arthropoda</taxon>
        <taxon>Hexapoda</taxon>
        <taxon>Insecta</taxon>
        <taxon>Pterygota</taxon>
        <taxon>Neoptera</taxon>
        <taxon>Paraneoptera</taxon>
        <taxon>Hemiptera</taxon>
        <taxon>Heteroptera</taxon>
        <taxon>Panheteroptera</taxon>
        <taxon>Cimicomorpha</taxon>
        <taxon>Miridae</taxon>
        <taxon>Mirini</taxon>
        <taxon>Lygus</taxon>
    </lineage>
</organism>
<dbReference type="EMBL" id="GDHC01013979">
    <property type="protein sequence ID" value="JAQ04650.1"/>
    <property type="molecule type" value="Transcribed_RNA"/>
</dbReference>
<dbReference type="EMBL" id="GBHO01031868">
    <property type="protein sequence ID" value="JAG11736.1"/>
    <property type="molecule type" value="Transcribed_RNA"/>
</dbReference>
<feature type="chain" id="PRO_5007389229" evidence="1">
    <location>
        <begin position="22"/>
        <end position="280"/>
    </location>
</feature>
<keyword evidence="1" id="KW-0732">Signal</keyword>
<name>A0A0A9WWD1_LYGHE</name>
<proteinExistence type="predicted"/>
<gene>
    <name evidence="2" type="primary">hemA_5</name>
    <name evidence="2" type="ORF">CM83_3610</name>
    <name evidence="3" type="ORF">g.1607</name>
</gene>
<reference evidence="2" key="2">
    <citation type="submission" date="2014-07" db="EMBL/GenBank/DDBJ databases">
        <authorList>
            <person name="Hull J."/>
        </authorList>
    </citation>
    <scope>NUCLEOTIDE SEQUENCE</scope>
</reference>
<reference evidence="3" key="3">
    <citation type="journal article" date="2016" name="Gigascience">
        <title>De novo construction of an expanded transcriptome assembly for the western tarnished plant bug, Lygus hesperus.</title>
        <authorList>
            <person name="Tassone E.E."/>
            <person name="Geib S.M."/>
            <person name="Hall B."/>
            <person name="Fabrick J.A."/>
            <person name="Brent C.S."/>
            <person name="Hull J.J."/>
        </authorList>
    </citation>
    <scope>NUCLEOTIDE SEQUENCE</scope>
</reference>
<dbReference type="AlphaFoldDB" id="A0A0A9WWD1"/>
<evidence type="ECO:0000256" key="1">
    <source>
        <dbReference type="SAM" id="SignalP"/>
    </source>
</evidence>
<sequence length="280" mass="30230">MCLQRFVLLSVSAICATRSIALVQIRDSYPESPFPSAWTVLRTVCTTVLCASFHTSHSTPSCAKFSISIGAANSLATPYQLCYVATTATLSSTSVQLALDPLSRSSICFAFSHTPTPLSSPYVINTLHVFTTFSLRLVSLVLAPPILASSIVLCASSRVLVYSVLTIHYYSFVLPSFPSSPVPLSPPSSLLLLHSYLRYFCRNSYSANGLTSLYTLVSQSTFSYSASSSCNTWSSVCGAPVSVPQPAPSSTQGCMFPGCSNFNTYFDILDATWWHSNYSS</sequence>
<protein>
    <submittedName>
        <fullName evidence="2">Glutamyl-tRNA reductase</fullName>
    </submittedName>
</protein>
<evidence type="ECO:0000313" key="2">
    <source>
        <dbReference type="EMBL" id="JAG11736.1"/>
    </source>
</evidence>
<evidence type="ECO:0000313" key="3">
    <source>
        <dbReference type="EMBL" id="JAQ04650.1"/>
    </source>
</evidence>